<feature type="domain" description="Glycosyl transferase family 1" evidence="2">
    <location>
        <begin position="181"/>
        <end position="337"/>
    </location>
</feature>
<evidence type="ECO:0000259" key="3">
    <source>
        <dbReference type="Pfam" id="PF13439"/>
    </source>
</evidence>
<keyword evidence="1" id="KW-0808">Transferase</keyword>
<dbReference type="SUPFAM" id="SSF53756">
    <property type="entry name" value="UDP-Glycosyltransferase/glycogen phosphorylase"/>
    <property type="match status" value="1"/>
</dbReference>
<name>A0A1F5FVN4_9BACT</name>
<dbReference type="Pfam" id="PF00534">
    <property type="entry name" value="Glycos_transf_1"/>
    <property type="match status" value="1"/>
</dbReference>
<dbReference type="InterPro" id="IPR001296">
    <property type="entry name" value="Glyco_trans_1"/>
</dbReference>
<reference evidence="4 5" key="1">
    <citation type="journal article" date="2016" name="Nat. Commun.">
        <title>Thousands of microbial genomes shed light on interconnected biogeochemical processes in an aquifer system.</title>
        <authorList>
            <person name="Anantharaman K."/>
            <person name="Brown C.T."/>
            <person name="Hug L.A."/>
            <person name="Sharon I."/>
            <person name="Castelle C.J."/>
            <person name="Probst A.J."/>
            <person name="Thomas B.C."/>
            <person name="Singh A."/>
            <person name="Wilkins M.J."/>
            <person name="Karaoz U."/>
            <person name="Brodie E.L."/>
            <person name="Williams K.H."/>
            <person name="Hubbard S.S."/>
            <person name="Banfield J.F."/>
        </authorList>
    </citation>
    <scope>NUCLEOTIDE SEQUENCE [LARGE SCALE GENOMIC DNA]</scope>
</reference>
<dbReference type="EMBL" id="MFAQ01000011">
    <property type="protein sequence ID" value="OGD83677.1"/>
    <property type="molecule type" value="Genomic_DNA"/>
</dbReference>
<proteinExistence type="predicted"/>
<dbReference type="AlphaFoldDB" id="A0A1F5FVN4"/>
<accession>A0A1F5FVN4</accession>
<dbReference type="GO" id="GO:0016757">
    <property type="term" value="F:glycosyltransferase activity"/>
    <property type="evidence" value="ECO:0007669"/>
    <property type="project" value="InterPro"/>
</dbReference>
<evidence type="ECO:0000259" key="2">
    <source>
        <dbReference type="Pfam" id="PF00534"/>
    </source>
</evidence>
<evidence type="ECO:0000313" key="5">
    <source>
        <dbReference type="Proteomes" id="UP000179237"/>
    </source>
</evidence>
<evidence type="ECO:0000313" key="4">
    <source>
        <dbReference type="EMBL" id="OGD83677.1"/>
    </source>
</evidence>
<evidence type="ECO:0000256" key="1">
    <source>
        <dbReference type="ARBA" id="ARBA00022679"/>
    </source>
</evidence>
<dbReference type="Gene3D" id="3.40.50.2000">
    <property type="entry name" value="Glycogen Phosphorylase B"/>
    <property type="match status" value="2"/>
</dbReference>
<dbReference type="PANTHER" id="PTHR46401">
    <property type="entry name" value="GLYCOSYLTRANSFERASE WBBK-RELATED"/>
    <property type="match status" value="1"/>
</dbReference>
<sequence>MNIAVYFGLPYGGAFRSIEEICKRLATKHHISYFENNSRTQIKKNRLLSDFNSLVWERVKQKQLARKIDSKNFDLVFVTHDEHLQAPWLLRYLKTKTVFLCQEPTRAFFEKFLDVSPSLPLVNRLYEKLNRFFRKNAEMANARFATKIIANSNYSAESIFRSYGVTASSIYLGIDSKQFYPQKTKRQNQVLIVGNDEPQKGLRFAIDSLALVPPKLRPRLLVASPRSVITSDLLSFAKNKKVNLKNVCHLSPKQLCQVYNQSIATLATAYLEPFGLSVIESMACGTPVVAVCEGGFRETITHKKTGLLTPRDPQKVALAILLLVHDKQLYKKLSHQAILRATKYFGWDNTVTKIENILNETVKK</sequence>
<dbReference type="PANTHER" id="PTHR46401:SF2">
    <property type="entry name" value="GLYCOSYLTRANSFERASE WBBK-RELATED"/>
    <property type="match status" value="1"/>
</dbReference>
<dbReference type="GO" id="GO:0009103">
    <property type="term" value="P:lipopolysaccharide biosynthetic process"/>
    <property type="evidence" value="ECO:0007669"/>
    <property type="project" value="TreeGrafter"/>
</dbReference>
<dbReference type="CDD" id="cd03801">
    <property type="entry name" value="GT4_PimA-like"/>
    <property type="match status" value="1"/>
</dbReference>
<dbReference type="Pfam" id="PF13439">
    <property type="entry name" value="Glyco_transf_4"/>
    <property type="match status" value="1"/>
</dbReference>
<comment type="caution">
    <text evidence="4">The sequence shown here is derived from an EMBL/GenBank/DDBJ whole genome shotgun (WGS) entry which is preliminary data.</text>
</comment>
<organism evidence="4 5">
    <name type="scientific">Candidatus Collierbacteria bacterium RIFOXYD1_FULL_40_9</name>
    <dbReference type="NCBI Taxonomy" id="1817731"/>
    <lineage>
        <taxon>Bacteria</taxon>
        <taxon>Candidatus Collieribacteriota</taxon>
    </lineage>
</organism>
<feature type="domain" description="Glycosyltransferase subfamily 4-like N-terminal" evidence="3">
    <location>
        <begin position="11"/>
        <end position="176"/>
    </location>
</feature>
<dbReference type="Proteomes" id="UP000179237">
    <property type="component" value="Unassembled WGS sequence"/>
</dbReference>
<gene>
    <name evidence="4" type="ORF">A2572_01500</name>
</gene>
<protein>
    <submittedName>
        <fullName evidence="4">Uncharacterized protein</fullName>
    </submittedName>
</protein>
<dbReference type="InterPro" id="IPR028098">
    <property type="entry name" value="Glyco_trans_4-like_N"/>
</dbReference>